<name>A0A8J5YGG1_9ROSI</name>
<dbReference type="Proteomes" id="UP000701853">
    <property type="component" value="Chromosome 6"/>
</dbReference>
<dbReference type="AlphaFoldDB" id="A0A8J5YGG1"/>
<evidence type="ECO:0000313" key="2">
    <source>
        <dbReference type="Proteomes" id="UP000701853"/>
    </source>
</evidence>
<reference evidence="1 2" key="1">
    <citation type="journal article" date="2021" name="bioRxiv">
        <title>The Gossypium anomalum genome as a resource for cotton improvement and evolutionary analysis of hybrid incompatibility.</title>
        <authorList>
            <person name="Grover C.E."/>
            <person name="Yuan D."/>
            <person name="Arick M.A."/>
            <person name="Miller E.R."/>
            <person name="Hu G."/>
            <person name="Peterson D.G."/>
            <person name="Wendel J.F."/>
            <person name="Udall J.A."/>
        </authorList>
    </citation>
    <scope>NUCLEOTIDE SEQUENCE [LARGE SCALE GENOMIC DNA]</scope>
    <source>
        <strain evidence="1">JFW-Udall</strain>
        <tissue evidence="1">Leaf</tissue>
    </source>
</reference>
<accession>A0A8J5YGG1</accession>
<protein>
    <submittedName>
        <fullName evidence="1">Uncharacterized protein</fullName>
    </submittedName>
</protein>
<evidence type="ECO:0000313" key="1">
    <source>
        <dbReference type="EMBL" id="KAG8489866.1"/>
    </source>
</evidence>
<dbReference type="EMBL" id="JAHUZN010000006">
    <property type="protein sequence ID" value="KAG8489866.1"/>
    <property type="molecule type" value="Genomic_DNA"/>
</dbReference>
<organism evidence="1 2">
    <name type="scientific">Gossypium anomalum</name>
    <dbReference type="NCBI Taxonomy" id="47600"/>
    <lineage>
        <taxon>Eukaryota</taxon>
        <taxon>Viridiplantae</taxon>
        <taxon>Streptophyta</taxon>
        <taxon>Embryophyta</taxon>
        <taxon>Tracheophyta</taxon>
        <taxon>Spermatophyta</taxon>
        <taxon>Magnoliopsida</taxon>
        <taxon>eudicotyledons</taxon>
        <taxon>Gunneridae</taxon>
        <taxon>Pentapetalae</taxon>
        <taxon>rosids</taxon>
        <taxon>malvids</taxon>
        <taxon>Malvales</taxon>
        <taxon>Malvaceae</taxon>
        <taxon>Malvoideae</taxon>
        <taxon>Gossypium</taxon>
    </lineage>
</organism>
<proteinExistence type="predicted"/>
<sequence>MESFYFPALNLIPKGKIFSPENLSQASIPTKKRRSLMARMRSQDQSSSRESFLHHIRSLPIWHLFSSEILLHGENLFQNKVSLTEFSRANVLVISLHHSLLVHLTMANSFQPLFFN</sequence>
<comment type="caution">
    <text evidence="1">The sequence shown here is derived from an EMBL/GenBank/DDBJ whole genome shotgun (WGS) entry which is preliminary data.</text>
</comment>
<gene>
    <name evidence="1" type="ORF">CXB51_015593</name>
</gene>
<keyword evidence="2" id="KW-1185">Reference proteome</keyword>